<evidence type="ECO:0000313" key="5">
    <source>
        <dbReference type="Proteomes" id="UP000193144"/>
    </source>
</evidence>
<dbReference type="PANTHER" id="PTHR34502">
    <property type="entry name" value="DUF6594 DOMAIN-CONTAINING PROTEIN-RELATED"/>
    <property type="match status" value="1"/>
</dbReference>
<evidence type="ECO:0000313" key="4">
    <source>
        <dbReference type="EMBL" id="ORX92926.1"/>
    </source>
</evidence>
<evidence type="ECO:0000256" key="1">
    <source>
        <dbReference type="SAM" id="Coils"/>
    </source>
</evidence>
<proteinExistence type="predicted"/>
<keyword evidence="1" id="KW-0175">Coiled coil</keyword>
<feature type="transmembrane region" description="Helical" evidence="2">
    <location>
        <begin position="244"/>
        <end position="262"/>
    </location>
</feature>
<organism evidence="4 5">
    <name type="scientific">Clohesyomyces aquaticus</name>
    <dbReference type="NCBI Taxonomy" id="1231657"/>
    <lineage>
        <taxon>Eukaryota</taxon>
        <taxon>Fungi</taxon>
        <taxon>Dikarya</taxon>
        <taxon>Ascomycota</taxon>
        <taxon>Pezizomycotina</taxon>
        <taxon>Dothideomycetes</taxon>
        <taxon>Pleosporomycetidae</taxon>
        <taxon>Pleosporales</taxon>
        <taxon>Lindgomycetaceae</taxon>
        <taxon>Clohesyomyces</taxon>
    </lineage>
</organism>
<protein>
    <recommendedName>
        <fullName evidence="3">DUF6594 domain-containing protein</fullName>
    </recommendedName>
</protein>
<feature type="domain" description="DUF6594" evidence="3">
    <location>
        <begin position="19"/>
        <end position="281"/>
    </location>
</feature>
<feature type="coiled-coil region" evidence="1">
    <location>
        <begin position="48"/>
        <end position="75"/>
    </location>
</feature>
<evidence type="ECO:0000259" key="3">
    <source>
        <dbReference type="Pfam" id="PF20237"/>
    </source>
</evidence>
<dbReference type="InterPro" id="IPR046529">
    <property type="entry name" value="DUF6594"/>
</dbReference>
<dbReference type="AlphaFoldDB" id="A0A1Y1Y5D1"/>
<name>A0A1Y1Y5D1_9PLEO</name>
<keyword evidence="2" id="KW-0472">Membrane</keyword>
<accession>A0A1Y1Y5D1</accession>
<dbReference type="STRING" id="1231657.A0A1Y1Y5D1"/>
<dbReference type="PANTHER" id="PTHR34502:SF4">
    <property type="entry name" value="DUF6594 DOMAIN-CONTAINING PROTEIN"/>
    <property type="match status" value="1"/>
</dbReference>
<evidence type="ECO:0000256" key="2">
    <source>
        <dbReference type="SAM" id="Phobius"/>
    </source>
</evidence>
<feature type="transmembrane region" description="Helical" evidence="2">
    <location>
        <begin position="211"/>
        <end position="238"/>
    </location>
</feature>
<keyword evidence="2" id="KW-1133">Transmembrane helix</keyword>
<dbReference type="Pfam" id="PF20237">
    <property type="entry name" value="DUF6594"/>
    <property type="match status" value="1"/>
</dbReference>
<keyword evidence="5" id="KW-1185">Reference proteome</keyword>
<dbReference type="EMBL" id="MCFA01000362">
    <property type="protein sequence ID" value="ORX92926.1"/>
    <property type="molecule type" value="Genomic_DNA"/>
</dbReference>
<keyword evidence="2" id="KW-0812">Transmembrane</keyword>
<feature type="transmembrane region" description="Helical" evidence="2">
    <location>
        <begin position="269"/>
        <end position="286"/>
    </location>
</feature>
<dbReference type="Proteomes" id="UP000193144">
    <property type="component" value="Unassembled WGS sequence"/>
</dbReference>
<gene>
    <name evidence="4" type="ORF">BCR34DRAFT_608683</name>
</gene>
<reference evidence="4 5" key="1">
    <citation type="submission" date="2016-07" db="EMBL/GenBank/DDBJ databases">
        <title>Pervasive Adenine N6-methylation of Active Genes in Fungi.</title>
        <authorList>
            <consortium name="DOE Joint Genome Institute"/>
            <person name="Mondo S.J."/>
            <person name="Dannebaum R.O."/>
            <person name="Kuo R.C."/>
            <person name="Labutti K."/>
            <person name="Haridas S."/>
            <person name="Kuo A."/>
            <person name="Salamov A."/>
            <person name="Ahrendt S.R."/>
            <person name="Lipzen A."/>
            <person name="Sullivan W."/>
            <person name="Andreopoulos W.B."/>
            <person name="Clum A."/>
            <person name="Lindquist E."/>
            <person name="Daum C."/>
            <person name="Ramamoorthy G.K."/>
            <person name="Gryganskyi A."/>
            <person name="Culley D."/>
            <person name="Magnuson J.K."/>
            <person name="James T.Y."/>
            <person name="O'Malley M.A."/>
            <person name="Stajich J.E."/>
            <person name="Spatafora J.W."/>
            <person name="Visel A."/>
            <person name="Grigoriev I.V."/>
        </authorList>
    </citation>
    <scope>NUCLEOTIDE SEQUENCE [LARGE SCALE GENOMIC DNA]</scope>
    <source>
        <strain evidence="4 5">CBS 115471</strain>
    </source>
</reference>
<dbReference type="OrthoDB" id="3533814at2759"/>
<comment type="caution">
    <text evidence="4">The sequence shown here is derived from an EMBL/GenBank/DDBJ whole genome shotgun (WGS) entry which is preliminary data.</text>
</comment>
<sequence>MEKAQRVPDTELGRERDGYPTLAHYIARDPDNETYVFRKFNRMGARNLLHLQCKIIALEKEIDDLDDAAQRSKDSKAQQASLRWETLIELADDEKRPEKQRVEKLEHLKKLLKEYYEMLLLQTQVVNLKGPPTRVLSAMRDYIAGNAFEGGLPLIYGRAENFLDDKSDLLAMRKAPEEDLLSRFLQDHWIFQTRTTNDPIDRTTTYKNRHVVHTVVAISVMVAAILLVGAIISLHFVTSPKAKLGLVTAYTLLFAMSVALLTNARRAEVFAATAAYAAVLVVFVSGDLGGSNGSQCLVQLEGGIFKTIKCPS</sequence>